<dbReference type="RefSeq" id="WP_163491687.1">
    <property type="nucleotide sequence ID" value="NZ_JACVEL010000006.1"/>
</dbReference>
<dbReference type="GO" id="GO:0003700">
    <property type="term" value="F:DNA-binding transcription factor activity"/>
    <property type="evidence" value="ECO:0007669"/>
    <property type="project" value="InterPro"/>
</dbReference>
<dbReference type="Proteomes" id="UP000652681">
    <property type="component" value="Unassembled WGS sequence"/>
</dbReference>
<evidence type="ECO:0000313" key="3">
    <source>
        <dbReference type="Proteomes" id="UP000652681"/>
    </source>
</evidence>
<dbReference type="SUPFAM" id="SSF46785">
    <property type="entry name" value="Winged helix' DNA-binding domain"/>
    <property type="match status" value="1"/>
</dbReference>
<evidence type="ECO:0000313" key="2">
    <source>
        <dbReference type="EMBL" id="MBC9812830.1"/>
    </source>
</evidence>
<dbReference type="SMART" id="SM00418">
    <property type="entry name" value="HTH_ARSR"/>
    <property type="match status" value="1"/>
</dbReference>
<proteinExistence type="predicted"/>
<dbReference type="InterPro" id="IPR001845">
    <property type="entry name" value="HTH_ArsR_DNA-bd_dom"/>
</dbReference>
<dbReference type="InterPro" id="IPR036390">
    <property type="entry name" value="WH_DNA-bd_sf"/>
</dbReference>
<organism evidence="2 3">
    <name type="scientific">Taishania pollutisoli</name>
    <dbReference type="NCBI Taxonomy" id="2766479"/>
    <lineage>
        <taxon>Bacteria</taxon>
        <taxon>Pseudomonadati</taxon>
        <taxon>Bacteroidota</taxon>
        <taxon>Flavobacteriia</taxon>
        <taxon>Flavobacteriales</taxon>
        <taxon>Crocinitomicaceae</taxon>
        <taxon>Taishania</taxon>
    </lineage>
</organism>
<evidence type="ECO:0000259" key="1">
    <source>
        <dbReference type="PROSITE" id="PS50987"/>
    </source>
</evidence>
<keyword evidence="3" id="KW-1185">Reference proteome</keyword>
<dbReference type="CDD" id="cd00090">
    <property type="entry name" value="HTH_ARSR"/>
    <property type="match status" value="1"/>
</dbReference>
<protein>
    <submittedName>
        <fullName evidence="2">Helix-turn-helix transcriptional regulator</fullName>
    </submittedName>
</protein>
<dbReference type="PRINTS" id="PR00778">
    <property type="entry name" value="HTHARSR"/>
</dbReference>
<comment type="caution">
    <text evidence="2">The sequence shown here is derived from an EMBL/GenBank/DDBJ whole genome shotgun (WGS) entry which is preliminary data.</text>
</comment>
<name>A0A8J6PER5_9FLAO</name>
<dbReference type="PROSITE" id="PS50987">
    <property type="entry name" value="HTH_ARSR_2"/>
    <property type="match status" value="1"/>
</dbReference>
<dbReference type="InterPro" id="IPR036388">
    <property type="entry name" value="WH-like_DNA-bd_sf"/>
</dbReference>
<dbReference type="Gene3D" id="1.10.10.10">
    <property type="entry name" value="Winged helix-like DNA-binding domain superfamily/Winged helix DNA-binding domain"/>
    <property type="match status" value="1"/>
</dbReference>
<reference evidence="2" key="1">
    <citation type="submission" date="2020-09" db="EMBL/GenBank/DDBJ databases">
        <title>Taishania pollutisoli gen. nov., sp. nov., Isolated from Tetrabromobisphenol A-Contaminated Soil.</title>
        <authorList>
            <person name="Chen Q."/>
        </authorList>
    </citation>
    <scope>NUCLEOTIDE SEQUENCE</scope>
    <source>
        <strain evidence="2">CZZ-1</strain>
    </source>
</reference>
<feature type="domain" description="HTH arsR-type" evidence="1">
    <location>
        <begin position="8"/>
        <end position="111"/>
    </location>
</feature>
<sequence>MGATKYEFYTDDLIKTAELIKALAHPARLKAVLMIVNEIEKDITIEDVSKEVKLSQSTLSVHFKQLHDSGFIKTAVVVEKKCRNVFRGNKPATEHLVHLLEYVLSKIELKIDDRSSNHPFYSKQISVHDWNRYFEVTRC</sequence>
<dbReference type="InterPro" id="IPR011991">
    <property type="entry name" value="ArsR-like_HTH"/>
</dbReference>
<dbReference type="Pfam" id="PF01022">
    <property type="entry name" value="HTH_5"/>
    <property type="match status" value="1"/>
</dbReference>
<gene>
    <name evidence="2" type="ORF">H9Y05_10140</name>
</gene>
<dbReference type="EMBL" id="JACVEL010000006">
    <property type="protein sequence ID" value="MBC9812830.1"/>
    <property type="molecule type" value="Genomic_DNA"/>
</dbReference>
<accession>A0A8J6PER5</accession>
<dbReference type="AlphaFoldDB" id="A0A8J6PER5"/>